<feature type="compositionally biased region" description="Low complexity" evidence="6">
    <location>
        <begin position="597"/>
        <end position="608"/>
    </location>
</feature>
<evidence type="ECO:0000256" key="4">
    <source>
        <dbReference type="ARBA" id="ARBA00022729"/>
    </source>
</evidence>
<keyword evidence="7" id="KW-0812">Transmembrane</keyword>
<keyword evidence="7" id="KW-1133">Transmembrane helix</keyword>
<dbReference type="AlphaFoldDB" id="Q9F866"/>
<protein>
    <submittedName>
        <fullName evidence="8">Collagen adhesin</fullName>
    </submittedName>
</protein>
<proteinExistence type="predicted"/>
<dbReference type="InterPro" id="IPR041171">
    <property type="entry name" value="SDR_Ig"/>
</dbReference>
<evidence type="ECO:0000256" key="6">
    <source>
        <dbReference type="SAM" id="MobiDB-lite"/>
    </source>
</evidence>
<dbReference type="Pfam" id="PF05737">
    <property type="entry name" value="Collagen_bind"/>
    <property type="match status" value="1"/>
</dbReference>
<evidence type="ECO:0000256" key="1">
    <source>
        <dbReference type="ARBA" id="ARBA00004168"/>
    </source>
</evidence>
<feature type="compositionally biased region" description="Polar residues" evidence="6">
    <location>
        <begin position="454"/>
        <end position="468"/>
    </location>
</feature>
<sequence>MTKSVKFLVLLLVMILPIAGALLIGPISFGAELSKSSIVDKVELDHTTLYQGEMTSIKVSFSDKENQKIKPGDTITLTLPNALVGMTENDGSPRKINLNGLGEVFIYKDHVVATFNEKVESLHNVNGHFSFGIKTLITNSSQPNVIETDFGTATATQRLTIEGVTNTETGQIERDYPFFYKVGDLAGESNQVRWFLNVNLNKSDVTEDISIADRQGSGQQLNKESFTFDIVNDKETKYISLAEFEQQGYGKIDFVTDNDFNLRFYRDKARFTSFIVRYTSTITEAGQHQATFENSYDINYQLNNQEATNEKNTSQVKNVFVEGEASGNQNVEMPTEESLDIPLETIEEWEPKTPTSEQATETSEKTDTTETAESSQPEVHVSPTEEENPDESETLGTIEPIIPEKPSVTTEENGATETAESSQPEVHVSPTEEENPDESETLGTITPIIPEKPSVTTEENGVTETAEGSQPEVHVSPTEEENPDEGGTLGTIEPIIPEKPSVTTEENGVTETAESSQPEVHVSPTEEENPDESETLGTIEPIIPEKPSVTTEENGATETAESSQPEVHVSPTEEENPDESETLGTIESIIPEKPSVTTEENGTTETAESSQPEVHVSPTKEITTTEKKQPSTETTVETNKNVTSKNQPQILNAPLNTLKNEGSPQLVPQLLSEPIQKLNEANGQRELPKTGTTKTPFMLIAGILASTFAVLGISYLQIRKN</sequence>
<gene>
    <name evidence="8" type="primary">ace</name>
</gene>
<keyword evidence="2" id="KW-0134">Cell wall</keyword>
<feature type="compositionally biased region" description="Low complexity" evidence="6">
    <location>
        <begin position="409"/>
        <end position="420"/>
    </location>
</feature>
<evidence type="ECO:0000313" key="8">
    <source>
        <dbReference type="EMBL" id="AAG23932.1"/>
    </source>
</evidence>
<keyword evidence="8" id="KW-0176">Collagen</keyword>
<dbReference type="RefSeq" id="WP_104866571.1">
    <property type="nucleotide sequence ID" value="NZ_CAXODZ010000018.1"/>
</dbReference>
<keyword evidence="4" id="KW-0732">Signal</keyword>
<feature type="compositionally biased region" description="Acidic residues" evidence="6">
    <location>
        <begin position="384"/>
        <end position="393"/>
    </location>
</feature>
<evidence type="ECO:0000256" key="2">
    <source>
        <dbReference type="ARBA" id="ARBA00022512"/>
    </source>
</evidence>
<organism evidence="8">
    <name type="scientific">Enterococcus faecalis</name>
    <name type="common">Streptococcus faecalis</name>
    <dbReference type="NCBI Taxonomy" id="1351"/>
    <lineage>
        <taxon>Bacteria</taxon>
        <taxon>Bacillati</taxon>
        <taxon>Bacillota</taxon>
        <taxon>Bacilli</taxon>
        <taxon>Lactobacillales</taxon>
        <taxon>Enterococcaceae</taxon>
        <taxon>Enterococcus</taxon>
    </lineage>
</organism>
<evidence type="ECO:0000256" key="7">
    <source>
        <dbReference type="SAM" id="Phobius"/>
    </source>
</evidence>
<evidence type="ECO:0000256" key="5">
    <source>
        <dbReference type="ARBA" id="ARBA00023088"/>
    </source>
</evidence>
<accession>Q9F866</accession>
<dbReference type="SMR" id="Q9F866"/>
<evidence type="ECO:0000256" key="3">
    <source>
        <dbReference type="ARBA" id="ARBA00022525"/>
    </source>
</evidence>
<dbReference type="GO" id="GO:0005518">
    <property type="term" value="F:collagen binding"/>
    <property type="evidence" value="ECO:0007669"/>
    <property type="project" value="InterPro"/>
</dbReference>
<dbReference type="InterPro" id="IPR043631">
    <property type="entry name" value="QPE_rpt"/>
</dbReference>
<dbReference type="Gene3D" id="2.60.40.1280">
    <property type="match status" value="1"/>
</dbReference>
<keyword evidence="7" id="KW-0472">Membrane</keyword>
<dbReference type="Gene3D" id="2.60.40.740">
    <property type="match status" value="1"/>
</dbReference>
<reference evidence="8" key="1">
    <citation type="journal article" date="2000" name="Infect. Immun.">
        <title>Diversity of ace, a gene encoding a microbial surface component recognizing adhesive matrix molecules, from different strains of Enterococcus faecalis and evidence for production of ace during human infections.</title>
        <authorList>
            <person name="Nallapareddy S.R."/>
            <person name="Singh K.V."/>
            <person name="Duh R.W."/>
            <person name="Weinstock G.M."/>
            <person name="Murray B.E."/>
        </authorList>
    </citation>
    <scope>NUCLEOTIDE SEQUENCE</scope>
    <source>
        <strain evidence="8">END6/TX0045</strain>
    </source>
</reference>
<dbReference type="InterPro" id="IPR011252">
    <property type="entry name" value="Fibrogen-bd_dom1"/>
</dbReference>
<dbReference type="InterPro" id="IPR019931">
    <property type="entry name" value="LPXTG_anchor"/>
</dbReference>
<dbReference type="InterPro" id="IPR008966">
    <property type="entry name" value="Adhesion_dom_sf"/>
</dbReference>
<feature type="compositionally biased region" description="Polar residues" evidence="6">
    <location>
        <begin position="501"/>
        <end position="518"/>
    </location>
</feature>
<feature type="compositionally biased region" description="Acidic residues" evidence="6">
    <location>
        <begin position="431"/>
        <end position="440"/>
    </location>
</feature>
<dbReference type="SUPFAM" id="SSF49401">
    <property type="entry name" value="Bacterial adhesins"/>
    <property type="match status" value="2"/>
</dbReference>
<dbReference type="NCBIfam" id="TIGR01167">
    <property type="entry name" value="LPXTG_anchor"/>
    <property type="match status" value="1"/>
</dbReference>
<comment type="subcellular location">
    <subcellularLocation>
        <location evidence="1">Secreted</location>
        <location evidence="1">Cell wall</location>
        <topology evidence="1">Peptidoglycan-anchor</topology>
    </subcellularLocation>
</comment>
<feature type="transmembrane region" description="Helical" evidence="7">
    <location>
        <begin position="697"/>
        <end position="716"/>
    </location>
</feature>
<feature type="region of interest" description="Disordered" evidence="6">
    <location>
        <begin position="347"/>
        <end position="648"/>
    </location>
</feature>
<keyword evidence="5" id="KW-0572">Peptidoglycan-anchor</keyword>
<dbReference type="EMBL" id="AF260873">
    <property type="protein sequence ID" value="AAG23932.1"/>
    <property type="molecule type" value="Genomic_DNA"/>
</dbReference>
<dbReference type="PROSITE" id="PS50847">
    <property type="entry name" value="GRAM_POS_ANCHORING"/>
    <property type="match status" value="1"/>
</dbReference>
<dbReference type="Pfam" id="PF00746">
    <property type="entry name" value="Gram_pos_anchor"/>
    <property type="match status" value="1"/>
</dbReference>
<dbReference type="GO" id="GO:0007155">
    <property type="term" value="P:cell adhesion"/>
    <property type="evidence" value="ECO:0007669"/>
    <property type="project" value="InterPro"/>
</dbReference>
<feature type="compositionally biased region" description="Low complexity" evidence="6">
    <location>
        <begin position="550"/>
        <end position="561"/>
    </location>
</feature>
<keyword evidence="3" id="KW-0964">Secreted</keyword>
<dbReference type="Pfam" id="PF17961">
    <property type="entry name" value="Big_8"/>
    <property type="match status" value="1"/>
</dbReference>
<feature type="compositionally biased region" description="Acidic residues" evidence="6">
    <location>
        <begin position="525"/>
        <end position="534"/>
    </location>
</feature>
<feature type="compositionally biased region" description="Acidic residues" evidence="6">
    <location>
        <begin position="572"/>
        <end position="581"/>
    </location>
</feature>
<dbReference type="InterPro" id="IPR008456">
    <property type="entry name" value="Collagen-bd_dom"/>
</dbReference>
<dbReference type="Pfam" id="PF18874">
    <property type="entry name" value="QPE"/>
    <property type="match status" value="6"/>
</dbReference>
<name>Q9F866_ENTFL</name>
<feature type="compositionally biased region" description="Low complexity" evidence="6">
    <location>
        <begin position="631"/>
        <end position="645"/>
    </location>
</feature>